<feature type="domain" description="Fe/B12 periplasmic-binding" evidence="2">
    <location>
        <begin position="28"/>
        <end position="283"/>
    </location>
</feature>
<reference evidence="3 4" key="1">
    <citation type="submission" date="2020-08" db="EMBL/GenBank/DDBJ databases">
        <title>Genomic Encyclopedia of Type Strains, Phase IV (KMG-IV): sequencing the most valuable type-strain genomes for metagenomic binning, comparative biology and taxonomic classification.</title>
        <authorList>
            <person name="Goeker M."/>
        </authorList>
    </citation>
    <scope>NUCLEOTIDE SEQUENCE [LARGE SCALE GENOMIC DNA]</scope>
    <source>
        <strain evidence="3 4">DSM 29853</strain>
    </source>
</reference>
<dbReference type="PROSITE" id="PS50983">
    <property type="entry name" value="FE_B12_PBP"/>
    <property type="match status" value="1"/>
</dbReference>
<dbReference type="InterPro" id="IPR050902">
    <property type="entry name" value="ABC_Transporter_SBP"/>
</dbReference>
<dbReference type="Gene3D" id="3.40.50.1980">
    <property type="entry name" value="Nitrogenase molybdenum iron protein domain"/>
    <property type="match status" value="2"/>
</dbReference>
<proteinExistence type="predicted"/>
<feature type="signal peptide" evidence="1">
    <location>
        <begin position="1"/>
        <end position="23"/>
    </location>
</feature>
<dbReference type="InterPro" id="IPR002491">
    <property type="entry name" value="ABC_transptr_periplasmic_BD"/>
</dbReference>
<evidence type="ECO:0000313" key="3">
    <source>
        <dbReference type="EMBL" id="MBB4064825.1"/>
    </source>
</evidence>
<dbReference type="SUPFAM" id="SSF53807">
    <property type="entry name" value="Helical backbone' metal receptor"/>
    <property type="match status" value="1"/>
</dbReference>
<sequence length="284" mass="29171">MKPLLLSAALAAATSLSGLSAEAADYRRIVSIGGDVTEIVFALGEGDRLVARDSTSTFPPEAKRLSDAGYMRALSAEGVLGTRPDAVLLSEGAGPPEQLQALKASGIPVETVPEGHDAEAIQRKIEAVGRALGKEQAAAALADKVAADLEAATKEASRPAADRKRVLFILSLSDGKIIAAGDGSSADAMLKLAGADNAVSGFKGYKALAPEAISRARPDAILMMERSSHAAAADDLRANPAMADTPAVRSGAIIRMDGLTLLGFGPRTAQAIRELSAALYGERS</sequence>
<keyword evidence="1" id="KW-0732">Signal</keyword>
<name>A0A7W6NKW3_9HYPH</name>
<dbReference type="Proteomes" id="UP000528286">
    <property type="component" value="Unassembled WGS sequence"/>
</dbReference>
<protein>
    <submittedName>
        <fullName evidence="3">Iron complex transport system substrate-binding protein</fullName>
    </submittedName>
</protein>
<accession>A0A7W6NKW3</accession>
<dbReference type="RefSeq" id="WP_183366127.1">
    <property type="nucleotide sequence ID" value="NZ_JACIEZ010000003.1"/>
</dbReference>
<organism evidence="3 4">
    <name type="scientific">Gellertiella hungarica</name>
    <dbReference type="NCBI Taxonomy" id="1572859"/>
    <lineage>
        <taxon>Bacteria</taxon>
        <taxon>Pseudomonadati</taxon>
        <taxon>Pseudomonadota</taxon>
        <taxon>Alphaproteobacteria</taxon>
        <taxon>Hyphomicrobiales</taxon>
        <taxon>Rhizobiaceae</taxon>
        <taxon>Gellertiella</taxon>
    </lineage>
</organism>
<dbReference type="PANTHER" id="PTHR30535:SF4">
    <property type="entry name" value="HEMIN-BINDING PERIPLASMIC PROTEIN HMUT"/>
    <property type="match status" value="1"/>
</dbReference>
<evidence type="ECO:0000256" key="1">
    <source>
        <dbReference type="SAM" id="SignalP"/>
    </source>
</evidence>
<evidence type="ECO:0000259" key="2">
    <source>
        <dbReference type="PROSITE" id="PS50983"/>
    </source>
</evidence>
<dbReference type="PANTHER" id="PTHR30535">
    <property type="entry name" value="VITAMIN B12-BINDING PROTEIN"/>
    <property type="match status" value="1"/>
</dbReference>
<comment type="caution">
    <text evidence="3">The sequence shown here is derived from an EMBL/GenBank/DDBJ whole genome shotgun (WGS) entry which is preliminary data.</text>
</comment>
<dbReference type="Pfam" id="PF01497">
    <property type="entry name" value="Peripla_BP_2"/>
    <property type="match status" value="1"/>
</dbReference>
<gene>
    <name evidence="3" type="ORF">GGR23_002012</name>
</gene>
<dbReference type="EMBL" id="JACIEZ010000003">
    <property type="protein sequence ID" value="MBB4064825.1"/>
    <property type="molecule type" value="Genomic_DNA"/>
</dbReference>
<evidence type="ECO:0000313" key="4">
    <source>
        <dbReference type="Proteomes" id="UP000528286"/>
    </source>
</evidence>
<dbReference type="AlphaFoldDB" id="A0A7W6NKW3"/>
<feature type="chain" id="PRO_5030608423" evidence="1">
    <location>
        <begin position="24"/>
        <end position="284"/>
    </location>
</feature>
<keyword evidence="4" id="KW-1185">Reference proteome</keyword>